<keyword evidence="3" id="KW-1185">Reference proteome</keyword>
<name>A0AAV5GJE7_9BASI</name>
<evidence type="ECO:0000313" key="3">
    <source>
        <dbReference type="Proteomes" id="UP001342314"/>
    </source>
</evidence>
<dbReference type="InterPro" id="IPR032675">
    <property type="entry name" value="LRR_dom_sf"/>
</dbReference>
<dbReference type="Pfam" id="PF12937">
    <property type="entry name" value="F-box-like"/>
    <property type="match status" value="1"/>
</dbReference>
<accession>A0AAV5GJE7</accession>
<evidence type="ECO:0000259" key="1">
    <source>
        <dbReference type="Pfam" id="PF12937"/>
    </source>
</evidence>
<comment type="caution">
    <text evidence="2">The sequence shown here is derived from an EMBL/GenBank/DDBJ whole genome shotgun (WGS) entry which is preliminary data.</text>
</comment>
<proteinExistence type="predicted"/>
<dbReference type="AlphaFoldDB" id="A0AAV5GJE7"/>
<gene>
    <name evidence="2" type="ORF">Rhopal_002554-T1</name>
</gene>
<dbReference type="Proteomes" id="UP001342314">
    <property type="component" value="Unassembled WGS sequence"/>
</dbReference>
<protein>
    <recommendedName>
        <fullName evidence="1">F-box domain-containing protein</fullName>
    </recommendedName>
</protein>
<dbReference type="InterPro" id="IPR001810">
    <property type="entry name" value="F-box_dom"/>
</dbReference>
<dbReference type="EMBL" id="BQKY01000005">
    <property type="protein sequence ID" value="GJN89567.1"/>
    <property type="molecule type" value="Genomic_DNA"/>
</dbReference>
<dbReference type="SUPFAM" id="SSF81383">
    <property type="entry name" value="F-box domain"/>
    <property type="match status" value="1"/>
</dbReference>
<dbReference type="InterPro" id="IPR036047">
    <property type="entry name" value="F-box-like_dom_sf"/>
</dbReference>
<dbReference type="Gene3D" id="3.80.10.10">
    <property type="entry name" value="Ribonuclease Inhibitor"/>
    <property type="match status" value="1"/>
</dbReference>
<sequence length="333" mass="37950">MASSLPDEIVLLIFETLAKPQWDREGYSERQRTLSLLALVCRRFHRLAEPLLWRQLRFDKWQSSTLRKVQRLLPGSGQHVRAMKATTKYRPYNDEQISTQQVAEVVRMLPTLTEVRLDVGLNNDGLFKRLAKLTSLTSLALVNVGISETMCREATVVFPHLVDLRLRQWTFRYNVPLTEPPVPPVLRQVDFENVAFYAKALSNHTRLLLNPALVESSNSETGGDIIFVPTYATREWKSSLDEICDLLGDGQLPQVRSFFIPDQVRDILSASAPEYAAALDNFLRACATAGVEVRWLADEAEDELVCREFWAYSRELAARRSQEQQEAQVDTVA</sequence>
<feature type="domain" description="F-box" evidence="1">
    <location>
        <begin position="3"/>
        <end position="58"/>
    </location>
</feature>
<evidence type="ECO:0000313" key="2">
    <source>
        <dbReference type="EMBL" id="GJN89567.1"/>
    </source>
</evidence>
<reference evidence="2 3" key="1">
    <citation type="submission" date="2021-12" db="EMBL/GenBank/DDBJ databases">
        <title>High titer production of polyol ester of fatty acids by Rhodotorula paludigena BS15 towards product separation-free biomass refinery.</title>
        <authorList>
            <person name="Mano J."/>
            <person name="Ono H."/>
            <person name="Tanaka T."/>
            <person name="Naito K."/>
            <person name="Sushida H."/>
            <person name="Ike M."/>
            <person name="Tokuyasu K."/>
            <person name="Kitaoka M."/>
        </authorList>
    </citation>
    <scope>NUCLEOTIDE SEQUENCE [LARGE SCALE GENOMIC DNA]</scope>
    <source>
        <strain evidence="2 3">BS15</strain>
    </source>
</reference>
<organism evidence="2 3">
    <name type="scientific">Rhodotorula paludigena</name>
    <dbReference type="NCBI Taxonomy" id="86838"/>
    <lineage>
        <taxon>Eukaryota</taxon>
        <taxon>Fungi</taxon>
        <taxon>Dikarya</taxon>
        <taxon>Basidiomycota</taxon>
        <taxon>Pucciniomycotina</taxon>
        <taxon>Microbotryomycetes</taxon>
        <taxon>Sporidiobolales</taxon>
        <taxon>Sporidiobolaceae</taxon>
        <taxon>Rhodotorula</taxon>
    </lineage>
</organism>